<dbReference type="AlphaFoldDB" id="A0A9N7TM48"/>
<name>A0A9N7TM48_PLEPL</name>
<sequence>MISAEEKTAAMQGMTDVGHGTLPISYLLGKDNPDPHITGISVGCLPLRLLKKVDRGTFGERDRDRERDGDGRRGRLRTEAMGELERGTETDKGVERGTEMERRLQRGAETQE</sequence>
<feature type="compositionally biased region" description="Basic and acidic residues" evidence="1">
    <location>
        <begin position="55"/>
        <end position="106"/>
    </location>
</feature>
<evidence type="ECO:0000313" key="3">
    <source>
        <dbReference type="Proteomes" id="UP001153269"/>
    </source>
</evidence>
<evidence type="ECO:0000313" key="2">
    <source>
        <dbReference type="EMBL" id="CAB1414563.1"/>
    </source>
</evidence>
<dbReference type="Proteomes" id="UP001153269">
    <property type="component" value="Unassembled WGS sequence"/>
</dbReference>
<protein>
    <submittedName>
        <fullName evidence="2">Uncharacterized protein</fullName>
    </submittedName>
</protein>
<organism evidence="2 3">
    <name type="scientific">Pleuronectes platessa</name>
    <name type="common">European plaice</name>
    <dbReference type="NCBI Taxonomy" id="8262"/>
    <lineage>
        <taxon>Eukaryota</taxon>
        <taxon>Metazoa</taxon>
        <taxon>Chordata</taxon>
        <taxon>Craniata</taxon>
        <taxon>Vertebrata</taxon>
        <taxon>Euteleostomi</taxon>
        <taxon>Actinopterygii</taxon>
        <taxon>Neopterygii</taxon>
        <taxon>Teleostei</taxon>
        <taxon>Neoteleostei</taxon>
        <taxon>Acanthomorphata</taxon>
        <taxon>Carangaria</taxon>
        <taxon>Pleuronectiformes</taxon>
        <taxon>Pleuronectoidei</taxon>
        <taxon>Pleuronectidae</taxon>
        <taxon>Pleuronectes</taxon>
    </lineage>
</organism>
<gene>
    <name evidence="2" type="ORF">PLEPLA_LOCUS2272</name>
</gene>
<evidence type="ECO:0000256" key="1">
    <source>
        <dbReference type="SAM" id="MobiDB-lite"/>
    </source>
</evidence>
<keyword evidence="3" id="KW-1185">Reference proteome</keyword>
<dbReference type="EMBL" id="CADEAL010000113">
    <property type="protein sequence ID" value="CAB1414563.1"/>
    <property type="molecule type" value="Genomic_DNA"/>
</dbReference>
<comment type="caution">
    <text evidence="2">The sequence shown here is derived from an EMBL/GenBank/DDBJ whole genome shotgun (WGS) entry which is preliminary data.</text>
</comment>
<feature type="region of interest" description="Disordered" evidence="1">
    <location>
        <begin position="55"/>
        <end position="112"/>
    </location>
</feature>
<accession>A0A9N7TM48</accession>
<reference evidence="2" key="1">
    <citation type="submission" date="2020-03" db="EMBL/GenBank/DDBJ databases">
        <authorList>
            <person name="Weist P."/>
        </authorList>
    </citation>
    <scope>NUCLEOTIDE SEQUENCE</scope>
</reference>
<proteinExistence type="predicted"/>